<protein>
    <recommendedName>
        <fullName evidence="2">Methylated-DNA-[protein]-cysteine S-methyltransferase DNA binding domain-containing protein</fullName>
    </recommendedName>
</protein>
<evidence type="ECO:0000259" key="2">
    <source>
        <dbReference type="Pfam" id="PF01035"/>
    </source>
</evidence>
<evidence type="ECO:0000313" key="4">
    <source>
        <dbReference type="Proteomes" id="UP000190064"/>
    </source>
</evidence>
<dbReference type="Gene3D" id="1.10.10.10">
    <property type="entry name" value="Winged helix-like DNA-binding domain superfamily/Winged helix DNA-binding domain"/>
    <property type="match status" value="1"/>
</dbReference>
<reference evidence="3" key="1">
    <citation type="submission" date="2017-02" db="EMBL/GenBank/DDBJ databases">
        <title>Draft Genome Sequence of the Salt Water Bacterium Oceanospirillum linum ATCC 11336.</title>
        <authorList>
            <person name="Trachtenberg A.M."/>
            <person name="Carney J.G."/>
            <person name="Linnane J.D."/>
            <person name="Rheaume B.A."/>
            <person name="Pitts N.L."/>
            <person name="Mykles D.L."/>
            <person name="Maclea K.S."/>
        </authorList>
    </citation>
    <scope>NUCLEOTIDE SEQUENCE [LARGE SCALE GENOMIC DNA]</scope>
    <source>
        <strain evidence="3">ATCC 11336</strain>
    </source>
</reference>
<evidence type="ECO:0000256" key="1">
    <source>
        <dbReference type="ARBA" id="ARBA00022763"/>
    </source>
</evidence>
<accession>A0A1T1HBM9</accession>
<organism evidence="3 4">
    <name type="scientific">Oceanospirillum linum</name>
    <dbReference type="NCBI Taxonomy" id="966"/>
    <lineage>
        <taxon>Bacteria</taxon>
        <taxon>Pseudomonadati</taxon>
        <taxon>Pseudomonadota</taxon>
        <taxon>Gammaproteobacteria</taxon>
        <taxon>Oceanospirillales</taxon>
        <taxon>Oceanospirillaceae</taxon>
        <taxon>Oceanospirillum</taxon>
    </lineage>
</organism>
<dbReference type="PANTHER" id="PTHR42942:SF1">
    <property type="entry name" value="ALKYLTRANSFERASE-LIKE PROTEIN 1"/>
    <property type="match status" value="1"/>
</dbReference>
<keyword evidence="1" id="KW-0227">DNA damage</keyword>
<gene>
    <name evidence="3" type="ORF">BTA35_0209805</name>
</gene>
<dbReference type="SUPFAM" id="SSF46767">
    <property type="entry name" value="Methylated DNA-protein cysteine methyltransferase, C-terminal domain"/>
    <property type="match status" value="1"/>
</dbReference>
<dbReference type="STRING" id="966.BTA35_0209805"/>
<dbReference type="AlphaFoldDB" id="A0A1T1HBM9"/>
<dbReference type="CDD" id="cd06445">
    <property type="entry name" value="ATase"/>
    <property type="match status" value="1"/>
</dbReference>
<dbReference type="InterPro" id="IPR052520">
    <property type="entry name" value="ATL_DNA_repair"/>
</dbReference>
<dbReference type="PANTHER" id="PTHR42942">
    <property type="entry name" value="6-O-METHYLGUANINE DNA METHYLTRANSFERASE"/>
    <property type="match status" value="1"/>
</dbReference>
<dbReference type="InterPro" id="IPR036388">
    <property type="entry name" value="WH-like_DNA-bd_sf"/>
</dbReference>
<dbReference type="InterPro" id="IPR036217">
    <property type="entry name" value="MethylDNA_cys_MeTrfase_DNAb"/>
</dbReference>
<dbReference type="Pfam" id="PF01035">
    <property type="entry name" value="DNA_binding_1"/>
    <property type="match status" value="1"/>
</dbReference>
<comment type="caution">
    <text evidence="3">The sequence shown here is derived from an EMBL/GenBank/DDBJ whole genome shotgun (WGS) entry which is preliminary data.</text>
</comment>
<proteinExistence type="predicted"/>
<sequence length="104" mass="11598">MNTSTPSVKEALYLVLHQIPEGRFTTYGRLANLLPVSASARQVARLLSQLPEGTQLPWHRVVNSQFKVSEFAKNNEQSQRLIAEGILPSARGKLPAHKVWPDNP</sequence>
<evidence type="ECO:0000313" key="3">
    <source>
        <dbReference type="EMBL" id="OOV87264.1"/>
    </source>
</evidence>
<dbReference type="GO" id="GO:0003824">
    <property type="term" value="F:catalytic activity"/>
    <property type="evidence" value="ECO:0007669"/>
    <property type="project" value="InterPro"/>
</dbReference>
<feature type="domain" description="Methylated-DNA-[protein]-cysteine S-methyltransferase DNA binding" evidence="2">
    <location>
        <begin position="9"/>
        <end position="84"/>
    </location>
</feature>
<dbReference type="InterPro" id="IPR014048">
    <property type="entry name" value="MethylDNA_cys_MeTrfase_DNA-bd"/>
</dbReference>
<keyword evidence="4" id="KW-1185">Reference proteome</keyword>
<dbReference type="EMBL" id="MTSD02000003">
    <property type="protein sequence ID" value="OOV87264.1"/>
    <property type="molecule type" value="Genomic_DNA"/>
</dbReference>
<dbReference type="RefSeq" id="WP_078319623.1">
    <property type="nucleotide sequence ID" value="NZ_FXTS01000003.1"/>
</dbReference>
<dbReference type="Proteomes" id="UP000190064">
    <property type="component" value="Unassembled WGS sequence"/>
</dbReference>
<name>A0A1T1HBM9_OCELI</name>
<dbReference type="GO" id="GO:0006281">
    <property type="term" value="P:DNA repair"/>
    <property type="evidence" value="ECO:0007669"/>
    <property type="project" value="InterPro"/>
</dbReference>